<sequence>MARCKANSEATLGKYTGGGAGGLASESLYIKGYKVRIRKILGTKKRKSAATKMKHCVQKLLDEEIKRLYYQLNLPTGVEGFSKIAILKEQNFD</sequence>
<organism evidence="1 2">
    <name type="scientific">Acer negundo</name>
    <name type="common">Box elder</name>
    <dbReference type="NCBI Taxonomy" id="4023"/>
    <lineage>
        <taxon>Eukaryota</taxon>
        <taxon>Viridiplantae</taxon>
        <taxon>Streptophyta</taxon>
        <taxon>Embryophyta</taxon>
        <taxon>Tracheophyta</taxon>
        <taxon>Spermatophyta</taxon>
        <taxon>Magnoliopsida</taxon>
        <taxon>eudicotyledons</taxon>
        <taxon>Gunneridae</taxon>
        <taxon>Pentapetalae</taxon>
        <taxon>rosids</taxon>
        <taxon>malvids</taxon>
        <taxon>Sapindales</taxon>
        <taxon>Sapindaceae</taxon>
        <taxon>Hippocastanoideae</taxon>
        <taxon>Acereae</taxon>
        <taxon>Acer</taxon>
    </lineage>
</organism>
<reference evidence="1" key="2">
    <citation type="submission" date="2023-02" db="EMBL/GenBank/DDBJ databases">
        <authorList>
            <person name="Swenson N.G."/>
            <person name="Wegrzyn J.L."/>
            <person name="Mcevoy S.L."/>
        </authorList>
    </citation>
    <scope>NUCLEOTIDE SEQUENCE</scope>
    <source>
        <strain evidence="1">91603</strain>
        <tissue evidence="1">Leaf</tissue>
    </source>
</reference>
<gene>
    <name evidence="1" type="ORF">LWI28_015698</name>
</gene>
<dbReference type="Proteomes" id="UP001064489">
    <property type="component" value="Chromosome 3"/>
</dbReference>
<dbReference type="AlphaFoldDB" id="A0AAD5J5M6"/>
<proteinExistence type="predicted"/>
<dbReference type="EMBL" id="JAJSOW010000100">
    <property type="protein sequence ID" value="KAI9186278.1"/>
    <property type="molecule type" value="Genomic_DNA"/>
</dbReference>
<protein>
    <submittedName>
        <fullName evidence="1">Uncharacterized protein</fullName>
    </submittedName>
</protein>
<evidence type="ECO:0000313" key="1">
    <source>
        <dbReference type="EMBL" id="KAI9186278.1"/>
    </source>
</evidence>
<name>A0AAD5J5M6_ACENE</name>
<reference evidence="1" key="1">
    <citation type="journal article" date="2022" name="Plant J.">
        <title>Strategies of tolerance reflected in two North American maple genomes.</title>
        <authorList>
            <person name="McEvoy S.L."/>
            <person name="Sezen U.U."/>
            <person name="Trouern-Trend A."/>
            <person name="McMahon S.M."/>
            <person name="Schaberg P.G."/>
            <person name="Yang J."/>
            <person name="Wegrzyn J.L."/>
            <person name="Swenson N.G."/>
        </authorList>
    </citation>
    <scope>NUCLEOTIDE SEQUENCE</scope>
    <source>
        <strain evidence="1">91603</strain>
    </source>
</reference>
<comment type="caution">
    <text evidence="1">The sequence shown here is derived from an EMBL/GenBank/DDBJ whole genome shotgun (WGS) entry which is preliminary data.</text>
</comment>
<accession>A0AAD5J5M6</accession>
<evidence type="ECO:0000313" key="2">
    <source>
        <dbReference type="Proteomes" id="UP001064489"/>
    </source>
</evidence>
<keyword evidence="2" id="KW-1185">Reference proteome</keyword>